<dbReference type="Proteomes" id="UP000267921">
    <property type="component" value="Unassembled WGS sequence"/>
</dbReference>
<dbReference type="RefSeq" id="WP_072561774.1">
    <property type="nucleotide sequence ID" value="NZ_CP017921.1"/>
</dbReference>
<dbReference type="Pfam" id="PF01917">
    <property type="entry name" value="Flagellin_arch-type"/>
    <property type="match status" value="1"/>
</dbReference>
<keyword evidence="7" id="KW-0966">Cell projection</keyword>
<evidence type="ECO:0000256" key="2">
    <source>
        <dbReference type="ARBA" id="ARBA00010256"/>
    </source>
</evidence>
<proteinExistence type="inferred from homology"/>
<dbReference type="STRING" id="2177.BHR79_07535"/>
<evidence type="ECO:0000313" key="10">
    <source>
        <dbReference type="Proteomes" id="UP000198669"/>
    </source>
</evidence>
<keyword evidence="7" id="KW-0969">Cilium</keyword>
<keyword evidence="5" id="KW-1133">Transmembrane helix</keyword>
<name>A0A1L3Q389_9EURY</name>
<evidence type="ECO:0000313" key="6">
    <source>
        <dbReference type="EMBL" id="APH39344.1"/>
    </source>
</evidence>
<dbReference type="OrthoDB" id="102632at2157"/>
<dbReference type="PANTHER" id="PTHR35903:SF1">
    <property type="entry name" value="FLAGELLIN B1"/>
    <property type="match status" value="1"/>
</dbReference>
<dbReference type="EMBL" id="FNMU01000003">
    <property type="protein sequence ID" value="SDW48307.1"/>
    <property type="molecule type" value="Genomic_DNA"/>
</dbReference>
<dbReference type="Proteomes" id="UP000186879">
    <property type="component" value="Chromosome"/>
</dbReference>
<keyword evidence="3 4" id="KW-0974">Archaeal flagellum</keyword>
<dbReference type="NCBIfam" id="TIGR02537">
    <property type="entry name" value="arch_flag_Nterm"/>
    <property type="match status" value="1"/>
</dbReference>
<evidence type="ECO:0000313" key="7">
    <source>
        <dbReference type="EMBL" id="RNI09587.1"/>
    </source>
</evidence>
<dbReference type="InterPro" id="IPR013373">
    <property type="entry name" value="Flagellin/pilin_N_arc"/>
</dbReference>
<evidence type="ECO:0000256" key="5">
    <source>
        <dbReference type="SAM" id="Phobius"/>
    </source>
</evidence>
<dbReference type="GeneID" id="30583610"/>
<dbReference type="KEGG" id="mhaz:BHR79_07535"/>
<keyword evidence="5" id="KW-0472">Membrane</keyword>
<comment type="similarity">
    <text evidence="2 4">Belongs to the archaeal flagellin family.</text>
</comment>
<dbReference type="InterPro" id="IPR002774">
    <property type="entry name" value="Flagellin_arc-type"/>
</dbReference>
<reference evidence="7 11" key="3">
    <citation type="submission" date="2018-10" db="EMBL/GenBank/DDBJ databases">
        <title>Cultivation of a novel Methanohalophilus strain from Kebrit Deep of the Red Sea and a genomic comparison of members of the genus Methanohalophilus.</title>
        <authorList>
            <person name="Guan Y."/>
            <person name="Ngugi D.K."/>
            <person name="Stingl U."/>
        </authorList>
    </citation>
    <scope>NUCLEOTIDE SEQUENCE [LARGE SCALE GENOMIC DNA]</scope>
    <source>
        <strain evidence="7 11">DSM 3094</strain>
    </source>
</reference>
<dbReference type="GO" id="GO:0097589">
    <property type="term" value="C:archaeal-type flagellum"/>
    <property type="evidence" value="ECO:0007669"/>
    <property type="project" value="UniProtKB-SubCell"/>
</dbReference>
<dbReference type="GO" id="GO:0097588">
    <property type="term" value="P:archaeal or bacterial-type flagellum-dependent cell motility"/>
    <property type="evidence" value="ECO:0007669"/>
    <property type="project" value="InterPro"/>
</dbReference>
<keyword evidence="7" id="KW-0282">Flagellum</keyword>
<evidence type="ECO:0000256" key="1">
    <source>
        <dbReference type="ARBA" id="ARBA00004618"/>
    </source>
</evidence>
<evidence type="ECO:0000313" key="11">
    <source>
        <dbReference type="Proteomes" id="UP000267921"/>
    </source>
</evidence>
<feature type="transmembrane region" description="Helical" evidence="5">
    <location>
        <begin position="21"/>
        <end position="40"/>
    </location>
</feature>
<protein>
    <recommendedName>
        <fullName evidence="4">Flagellin</fullName>
    </recommendedName>
</protein>
<dbReference type="Proteomes" id="UP000198669">
    <property type="component" value="Unassembled WGS sequence"/>
</dbReference>
<comment type="subcellular location">
    <subcellularLocation>
        <location evidence="1 4">Archaeal flagellum</location>
    </subcellularLocation>
</comment>
<reference evidence="6 9" key="1">
    <citation type="submission" date="2016-10" db="EMBL/GenBank/DDBJ databases">
        <title>Methanohalophilus halophilus.</title>
        <authorList>
            <person name="L'haridon S."/>
        </authorList>
    </citation>
    <scope>NUCLEOTIDE SEQUENCE [LARGE SCALE GENOMIC DNA]</scope>
    <source>
        <strain evidence="6 9">Z-7982</strain>
    </source>
</reference>
<keyword evidence="9" id="KW-1185">Reference proteome</keyword>
<dbReference type="AlphaFoldDB" id="A0A1L3Q389"/>
<dbReference type="GO" id="GO:0005198">
    <property type="term" value="F:structural molecule activity"/>
    <property type="evidence" value="ECO:0007669"/>
    <property type="project" value="InterPro"/>
</dbReference>
<dbReference type="EMBL" id="CP017921">
    <property type="protein sequence ID" value="APH39344.1"/>
    <property type="molecule type" value="Genomic_DNA"/>
</dbReference>
<organism evidence="6 9">
    <name type="scientific">Methanohalophilus halophilus</name>
    <dbReference type="NCBI Taxonomy" id="2177"/>
    <lineage>
        <taxon>Archaea</taxon>
        <taxon>Methanobacteriati</taxon>
        <taxon>Methanobacteriota</taxon>
        <taxon>Stenosarchaea group</taxon>
        <taxon>Methanomicrobia</taxon>
        <taxon>Methanosarcinales</taxon>
        <taxon>Methanosarcinaceae</taxon>
        <taxon>Methanohalophilus</taxon>
    </lineage>
</organism>
<accession>A0A1L3Q389</accession>
<dbReference type="PANTHER" id="PTHR35903">
    <property type="entry name" value="FLAGELLIN B1"/>
    <property type="match status" value="1"/>
</dbReference>
<evidence type="ECO:0000313" key="9">
    <source>
        <dbReference type="Proteomes" id="UP000186879"/>
    </source>
</evidence>
<reference evidence="8 10" key="2">
    <citation type="submission" date="2016-10" db="EMBL/GenBank/DDBJ databases">
        <authorList>
            <person name="de Groot N.N."/>
        </authorList>
    </citation>
    <scope>NUCLEOTIDE SEQUENCE [LARGE SCALE GENOMIC DNA]</scope>
    <source>
        <strain evidence="8 10">Z-7982</strain>
    </source>
</reference>
<evidence type="ECO:0000256" key="3">
    <source>
        <dbReference type="ARBA" id="ARBA00022440"/>
    </source>
</evidence>
<gene>
    <name evidence="6" type="ORF">BHR79_07535</name>
    <name evidence="7" type="ORF">EFE40_02685</name>
    <name evidence="8" type="ORF">SAMN04515625_1001</name>
</gene>
<keyword evidence="5" id="KW-0812">Transmembrane</keyword>
<dbReference type="EMBL" id="RJJG01000003">
    <property type="protein sequence ID" value="RNI09587.1"/>
    <property type="molecule type" value="Genomic_DNA"/>
</dbReference>
<comment type="function">
    <text evidence="4">Flagellin is the subunit protein which polymerizes to form the filaments of archaeal flagella.</text>
</comment>
<evidence type="ECO:0000256" key="4">
    <source>
        <dbReference type="RuleBase" id="RU361282"/>
    </source>
</evidence>
<sequence length="221" mass="23701">MKANRTSMLKRDTSAQVGIGTLIIFIAMVLVAAIAAAVLIQTSGVLQQKAQATGEEATSEVSSNMKVLAAEGIRDDTTDLSDNIDLLEVQVSVSAGGSAMDLEQMVISISDGDTTNTLTYNDSANLSDSSFRAEEIRDEDDSFDNSTNPVMNKGDLIRLYISTTNEGDKIIDSQNVSTSNLVLDPRTDVQLTFTPESGTPQQMSFVTPSSYGVDKRLSLYP</sequence>
<evidence type="ECO:0000313" key="8">
    <source>
        <dbReference type="EMBL" id="SDW48307.1"/>
    </source>
</evidence>